<dbReference type="GO" id="GO:0005777">
    <property type="term" value="C:peroxisome"/>
    <property type="evidence" value="ECO:0007669"/>
    <property type="project" value="InterPro"/>
</dbReference>
<dbReference type="EMBL" id="CAJPIZ010003171">
    <property type="protein sequence ID" value="CAG2106018.1"/>
    <property type="molecule type" value="Genomic_DNA"/>
</dbReference>
<feature type="non-terminal residue" evidence="5">
    <location>
        <position position="1"/>
    </location>
</feature>
<dbReference type="EMBL" id="OC857746">
    <property type="protein sequence ID" value="CAD7625588.1"/>
    <property type="molecule type" value="Genomic_DNA"/>
</dbReference>
<gene>
    <name evidence="5" type="ORF">OSB1V03_LOCUS6022</name>
</gene>
<dbReference type="GO" id="GO:0007031">
    <property type="term" value="P:peroxisome organization"/>
    <property type="evidence" value="ECO:0007669"/>
    <property type="project" value="InterPro"/>
</dbReference>
<dbReference type="Gene3D" id="3.10.330.10">
    <property type="match status" value="1"/>
</dbReference>
<evidence type="ECO:0000313" key="6">
    <source>
        <dbReference type="Proteomes" id="UP000759131"/>
    </source>
</evidence>
<keyword evidence="6" id="KW-1185">Reference proteome</keyword>
<dbReference type="Pfam" id="PF09262">
    <property type="entry name" value="PEX-1N"/>
    <property type="match status" value="1"/>
</dbReference>
<evidence type="ECO:0000256" key="1">
    <source>
        <dbReference type="ARBA" id="ARBA00022741"/>
    </source>
</evidence>
<reference evidence="5" key="1">
    <citation type="submission" date="2020-11" db="EMBL/GenBank/DDBJ databases">
        <authorList>
            <person name="Tran Van P."/>
        </authorList>
    </citation>
    <scope>NUCLEOTIDE SEQUENCE</scope>
</reference>
<organism evidence="5">
    <name type="scientific">Medioppia subpectinata</name>
    <dbReference type="NCBI Taxonomy" id="1979941"/>
    <lineage>
        <taxon>Eukaryota</taxon>
        <taxon>Metazoa</taxon>
        <taxon>Ecdysozoa</taxon>
        <taxon>Arthropoda</taxon>
        <taxon>Chelicerata</taxon>
        <taxon>Arachnida</taxon>
        <taxon>Acari</taxon>
        <taxon>Acariformes</taxon>
        <taxon>Sarcoptiformes</taxon>
        <taxon>Oribatida</taxon>
        <taxon>Brachypylina</taxon>
        <taxon>Oppioidea</taxon>
        <taxon>Oppiidae</taxon>
        <taxon>Medioppia</taxon>
    </lineage>
</organism>
<dbReference type="GO" id="GO:0005524">
    <property type="term" value="F:ATP binding"/>
    <property type="evidence" value="ECO:0007669"/>
    <property type="project" value="UniProtKB-KW"/>
</dbReference>
<evidence type="ECO:0000256" key="3">
    <source>
        <dbReference type="SAM" id="MobiDB-lite"/>
    </source>
</evidence>
<keyword evidence="2" id="KW-0067">ATP-binding</keyword>
<dbReference type="AlphaFoldDB" id="A0A7R9KPI4"/>
<evidence type="ECO:0000313" key="5">
    <source>
        <dbReference type="EMBL" id="CAD7625588.1"/>
    </source>
</evidence>
<feature type="compositionally biased region" description="Polar residues" evidence="3">
    <location>
        <begin position="328"/>
        <end position="338"/>
    </location>
</feature>
<dbReference type="Proteomes" id="UP000759131">
    <property type="component" value="Unassembled WGS sequence"/>
</dbReference>
<dbReference type="SUPFAM" id="SSF54585">
    <property type="entry name" value="Cdc48 domain 2-like"/>
    <property type="match status" value="1"/>
</dbReference>
<evidence type="ECO:0000259" key="4">
    <source>
        <dbReference type="Pfam" id="PF09262"/>
    </source>
</evidence>
<proteinExistence type="predicted"/>
<feature type="domain" description="Peroxisomal ATPase PEX1 N-terminal C-lobe" evidence="4">
    <location>
        <begin position="102"/>
        <end position="177"/>
    </location>
</feature>
<protein>
    <recommendedName>
        <fullName evidence="4">Peroxisomal ATPase PEX1 N-terminal C-lobe domain-containing protein</fullName>
    </recommendedName>
</protein>
<accession>A0A7R9KPI4</accession>
<dbReference type="Gene3D" id="2.40.40.20">
    <property type="match status" value="1"/>
</dbReference>
<name>A0A7R9KPI4_9ACAR</name>
<feature type="region of interest" description="Disordered" evidence="3">
    <location>
        <begin position="315"/>
        <end position="338"/>
    </location>
</feature>
<dbReference type="InterPro" id="IPR029067">
    <property type="entry name" value="CDC48_domain_2-like_sf"/>
</dbReference>
<evidence type="ECO:0000256" key="2">
    <source>
        <dbReference type="ARBA" id="ARBA00022840"/>
    </source>
</evidence>
<dbReference type="InterPro" id="IPR015342">
    <property type="entry name" value="PEX1-N_C-lobe"/>
</dbReference>
<feature type="compositionally biased region" description="Basic and acidic residues" evidence="3">
    <location>
        <begin position="315"/>
        <end position="327"/>
    </location>
</feature>
<dbReference type="InterPro" id="IPR009010">
    <property type="entry name" value="Asp_de-COase-like_dom_sf"/>
</dbReference>
<dbReference type="OrthoDB" id="8173462at2759"/>
<dbReference type="SUPFAM" id="SSF50692">
    <property type="entry name" value="ADC-like"/>
    <property type="match status" value="1"/>
</dbReference>
<sequence length="512" mass="57693">MSFIEVSEIEFTSKKSCFISIPKKWINKTNDKISIFRIKSLREEESEEVVMSWSGDTTQSDNTIQVNGLFANKLGFSHKQQVLVTYVPNPSANGITNAFKCYLKPISDNDWQILSMNSAFIETNLLNQIRVLALGQIFPVWITNQSNVCLFVECFHLMPIQSKAVILNNLTEVIVCPPKTVRNTIDGSDDNDLQPTDRLSTDSQSIASNDLNYNSSQSMVSSMFGFVKSFITNTPPEESKQMPSVNSNECLKSSDCIEIETGIDFNEVLRVLPFFDDKDEDKDAINTVFVSNQLFNNCENNYFISKLIHILSPNERKREHQKNERQNDTNSASKDALSVSQHISEMDFKETVVMVCGHNRCPNSSVFICDTVRKQMGLSLTSRIFLNPMNETSIPVITALTLCPINISPKKSKRIETIQKSWNQCMAECLHRQPSVLVFEDLDAIASMPSKPGQETSAEALHSERIGLLFVDLIEKINRNEISYGNRVAVIATSKTNKTLQTVLVQSRGKHL</sequence>
<keyword evidence="1" id="KW-0547">Nucleotide-binding</keyword>